<dbReference type="AlphaFoldDB" id="A0A2A6C2A8"/>
<dbReference type="Proteomes" id="UP000005239">
    <property type="component" value="Unassembled WGS sequence"/>
</dbReference>
<dbReference type="Pfam" id="PF03125">
    <property type="entry name" value="Sre"/>
    <property type="match status" value="3"/>
</dbReference>
<dbReference type="InterPro" id="IPR004151">
    <property type="entry name" value="7TM_GPCR_serpentine_rcpt_Sre"/>
</dbReference>
<comment type="similarity">
    <text evidence="1">Belongs to the nematode receptor-like protein sre family.</text>
</comment>
<reference evidence="2" key="2">
    <citation type="submission" date="2022-06" db="UniProtKB">
        <authorList>
            <consortium name="EnsemblMetazoa"/>
        </authorList>
    </citation>
    <scope>IDENTIFICATION</scope>
    <source>
        <strain evidence="2">PS312</strain>
    </source>
</reference>
<evidence type="ECO:0000256" key="1">
    <source>
        <dbReference type="ARBA" id="ARBA00006803"/>
    </source>
</evidence>
<dbReference type="GO" id="GO:0016020">
    <property type="term" value="C:membrane"/>
    <property type="evidence" value="ECO:0007669"/>
    <property type="project" value="InterPro"/>
</dbReference>
<dbReference type="EnsemblMetazoa" id="PPA40388.1">
    <property type="protein sequence ID" value="PPA40388.1"/>
    <property type="gene ID" value="WBGene00278757"/>
</dbReference>
<evidence type="ECO:0000313" key="2">
    <source>
        <dbReference type="EnsemblMetazoa" id="PPA40388.1"/>
    </source>
</evidence>
<organism evidence="2 3">
    <name type="scientific">Pristionchus pacificus</name>
    <name type="common">Parasitic nematode worm</name>
    <dbReference type="NCBI Taxonomy" id="54126"/>
    <lineage>
        <taxon>Eukaryota</taxon>
        <taxon>Metazoa</taxon>
        <taxon>Ecdysozoa</taxon>
        <taxon>Nematoda</taxon>
        <taxon>Chromadorea</taxon>
        <taxon>Rhabditida</taxon>
        <taxon>Rhabditina</taxon>
        <taxon>Diplogasteromorpha</taxon>
        <taxon>Diplogasteroidea</taxon>
        <taxon>Neodiplogasteridae</taxon>
        <taxon>Pristionchus</taxon>
    </lineage>
</organism>
<sequence>MQINHTSYEKYPELLISVVAIEMTINICLLAFLPIFCRIVWQSGAVHRNFRLQLCNSACFYCLGTICRFYLFYVQYSGVPDEEIVDFFYPAQIIRSAENIFSVSIIGAFALERTIATYKWSWYEKGAKSTLLIMAVGILGILGFTSIYRMNRKMLNKMKAGAQVGNYSVAQTFQVKENVEVLKYMSWMGRGWIVSTVTCFAAYGYFAYRIYFIFFNKIILLNFGPIGFDASRALGYNVYEIFVALNVSAFYILSITGNSHILRQFRKLKLIRAFRNSRRLETILNICILLFVPVFCYVIFKSGAVHRNFRLQLCFAASTFSSGIIGRFFLSYFQVVGSIDRDIAIIKRRQFSPICAFVIERTIATAFCTWYEEGSRSAIMLATSYLKYWVSDNACILHLMSIGACGVVGFLLLYRYNLGIVNQTRSGAEIQNYSVSKSFQIKENIEVLQYIWRLVKLWLIFSVLTFSTYGFFAYVIFVIRRRGMNHRGLSDSFLLDFILSVMEEAHHFVKLNSTVFNDSPFIMYPILILEIILITAYCILWPLLCIAVKRAGVMHRNFRIQICLASSYLFLGQISRLIMIYYQLRDVSLDDDTVMYLCDLIKVTVLGYYCSLMGSFAAERYVATHFWKWYEKGSKSTLLVLLATESFMIIPNFIEAMLNLNGTVSIESNFYFLATVFGLSSVAFLRTYSINVGIHKNLSQGAQLGYSVSRTFQVRENVVVMKVISTRLFFKSELSSQYMFGIMVFPSPFALVAFIAFSIKMFGSEEWQFTRDLSYALYDLLIAVTIYREFCRMGILNFFYFFSVVSMEHQPHFVKLNSTSIASAPFLICSIIVTENGFICFGALCGDSTMEVTMSFNSNANNYNPMYGRQESAVSMESLGNAYTEDMKAMLETPLDLSDYLTWMVIGQPRISPPPPHERCITTSPPTTTCTTEAISLMAGSTLPIMIVLTRLRNVLILGMRQNMVEVKSEPDEEEFGYEKDTTPLPSTSRQMIASPIIRHRKTKARGYKIKPEEVKADPTYTLREVWSRDFPVLRDISWTLFDLLLAIYSLFHISLAICCNEQQSGLVPMKLPFMTNQRRTNLNKAGIHRIINIDVVKEFFVDQRILLQFSQIVLRDNQSKSKANPKLDGED</sequence>
<dbReference type="GO" id="GO:0007606">
    <property type="term" value="P:sensory perception of chemical stimulus"/>
    <property type="evidence" value="ECO:0007669"/>
    <property type="project" value="InterPro"/>
</dbReference>
<name>A0A2A6C2A8_PRIPA</name>
<dbReference type="InterPro" id="IPR052860">
    <property type="entry name" value="NRL-GPCR1"/>
</dbReference>
<dbReference type="PANTHER" id="PTHR47521">
    <property type="entry name" value="SERPENTINE RECEPTOR, CLASS E (EPSILON)-RELATED"/>
    <property type="match status" value="1"/>
</dbReference>
<proteinExistence type="inferred from homology"/>
<evidence type="ECO:0000313" key="3">
    <source>
        <dbReference type="Proteomes" id="UP000005239"/>
    </source>
</evidence>
<gene>
    <name evidence="2" type="primary">WBGene00278757</name>
</gene>
<protein>
    <submittedName>
        <fullName evidence="2">G protein-coupled receptor</fullName>
    </submittedName>
</protein>
<dbReference type="PANTHER" id="PTHR47521:SF7">
    <property type="entry name" value="SERPENTINE RECEPTOR CLASS EPSILON-6"/>
    <property type="match status" value="1"/>
</dbReference>
<accession>A0A8R1UW85</accession>
<accession>A0A2A6C2A8</accession>
<keyword evidence="3" id="KW-1185">Reference proteome</keyword>
<reference evidence="3" key="1">
    <citation type="journal article" date="2008" name="Nat. Genet.">
        <title>The Pristionchus pacificus genome provides a unique perspective on nematode lifestyle and parasitism.</title>
        <authorList>
            <person name="Dieterich C."/>
            <person name="Clifton S.W."/>
            <person name="Schuster L.N."/>
            <person name="Chinwalla A."/>
            <person name="Delehaunty K."/>
            <person name="Dinkelacker I."/>
            <person name="Fulton L."/>
            <person name="Fulton R."/>
            <person name="Godfrey J."/>
            <person name="Minx P."/>
            <person name="Mitreva M."/>
            <person name="Roeseler W."/>
            <person name="Tian H."/>
            <person name="Witte H."/>
            <person name="Yang S.P."/>
            <person name="Wilson R.K."/>
            <person name="Sommer R.J."/>
        </authorList>
    </citation>
    <scope>NUCLEOTIDE SEQUENCE [LARGE SCALE GENOMIC DNA]</scope>
    <source>
        <strain evidence="3">PS312</strain>
    </source>
</reference>